<accession>I1QJM6</accession>
<dbReference type="AlphaFoldDB" id="I1QJM6"/>
<feature type="compositionally biased region" description="Low complexity" evidence="1">
    <location>
        <begin position="1"/>
        <end position="15"/>
    </location>
</feature>
<name>I1QJM6_ORYGL</name>
<reference evidence="2 3" key="2">
    <citation type="submission" date="2018-04" db="EMBL/GenBank/DDBJ databases">
        <title>OglaRS2 (Oryza glaberrima Reference Sequence Version 2).</title>
        <authorList>
            <person name="Zhang J."/>
            <person name="Kudrna D."/>
            <person name="Lee S."/>
            <person name="Talag J."/>
            <person name="Rajasekar S."/>
            <person name="Wing R.A."/>
        </authorList>
    </citation>
    <scope>NUCLEOTIDE SEQUENCE [LARGE SCALE GENOMIC DNA]</scope>
    <source>
        <strain evidence="2 3">cv. IRGC 96717</strain>
    </source>
</reference>
<dbReference type="HOGENOM" id="CLU_2243456_0_0_1"/>
<sequence length="105" mass="11502">CHSHPLLSLSPLSSLQPPGATGGQGEVRRRRPVTRRRERWGRGSARGAPPAPRSCSSSSPAASVQTPRVDSRKSSRPWRRPSPTRWSSRPVLVKVDGGDEEEEVE</sequence>
<organism evidence="2 3">
    <name type="scientific">Oryza glaberrima</name>
    <name type="common">African rice</name>
    <dbReference type="NCBI Taxonomy" id="4538"/>
    <lineage>
        <taxon>Eukaryota</taxon>
        <taxon>Viridiplantae</taxon>
        <taxon>Streptophyta</taxon>
        <taxon>Embryophyta</taxon>
        <taxon>Tracheophyta</taxon>
        <taxon>Spermatophyta</taxon>
        <taxon>Magnoliopsida</taxon>
        <taxon>Liliopsida</taxon>
        <taxon>Poales</taxon>
        <taxon>Poaceae</taxon>
        <taxon>BOP clade</taxon>
        <taxon>Oryzoideae</taxon>
        <taxon>Oryzeae</taxon>
        <taxon>Oryzinae</taxon>
        <taxon>Oryza</taxon>
    </lineage>
</organism>
<dbReference type="EnsemblPlants" id="ORGLA08G0162700.1">
    <property type="protein sequence ID" value="ORGLA08G0162700.1"/>
    <property type="gene ID" value="ORGLA08G0162700"/>
</dbReference>
<dbReference type="Proteomes" id="UP000007306">
    <property type="component" value="Chromosome 8"/>
</dbReference>
<evidence type="ECO:0000256" key="1">
    <source>
        <dbReference type="SAM" id="MobiDB-lite"/>
    </source>
</evidence>
<dbReference type="Gramene" id="ORGLA08G0162700.1">
    <property type="protein sequence ID" value="ORGLA08G0162700.1"/>
    <property type="gene ID" value="ORGLA08G0162700"/>
</dbReference>
<feature type="region of interest" description="Disordered" evidence="1">
    <location>
        <begin position="1"/>
        <end position="105"/>
    </location>
</feature>
<reference evidence="2" key="1">
    <citation type="submission" date="2015-06" db="UniProtKB">
        <authorList>
            <consortium name="EnsemblPlants"/>
        </authorList>
    </citation>
    <scope>IDENTIFICATION</scope>
</reference>
<feature type="compositionally biased region" description="Low complexity" evidence="1">
    <location>
        <begin position="81"/>
        <end position="90"/>
    </location>
</feature>
<evidence type="ECO:0000313" key="2">
    <source>
        <dbReference type="EnsemblPlants" id="ORGLA08G0162700.1"/>
    </source>
</evidence>
<keyword evidence="3" id="KW-1185">Reference proteome</keyword>
<evidence type="ECO:0000313" key="3">
    <source>
        <dbReference type="Proteomes" id="UP000007306"/>
    </source>
</evidence>
<feature type="compositionally biased region" description="Basic residues" evidence="1">
    <location>
        <begin position="28"/>
        <end position="39"/>
    </location>
</feature>
<proteinExistence type="predicted"/>
<feature type="compositionally biased region" description="Low complexity" evidence="1">
    <location>
        <begin position="42"/>
        <end position="63"/>
    </location>
</feature>
<protein>
    <submittedName>
        <fullName evidence="2">Uncharacterized protein</fullName>
    </submittedName>
</protein>